<name>A0ABD6EZL4_9BILA</name>
<dbReference type="InterPro" id="IPR056953">
    <property type="entry name" value="CUT_N"/>
</dbReference>
<feature type="chain" id="PRO_5044870748" description="ZP domain-containing protein" evidence="3">
    <location>
        <begin position="20"/>
        <end position="199"/>
    </location>
</feature>
<keyword evidence="6" id="KW-1185">Reference proteome</keyword>
<keyword evidence="2 3" id="KW-0732">Signal</keyword>
<evidence type="ECO:0000256" key="3">
    <source>
        <dbReference type="SAM" id="SignalP"/>
    </source>
</evidence>
<dbReference type="EMBL" id="JBGFUD010009643">
    <property type="protein sequence ID" value="MFH4982588.1"/>
    <property type="molecule type" value="Genomic_DNA"/>
</dbReference>
<dbReference type="PROSITE" id="PS51034">
    <property type="entry name" value="ZP_2"/>
    <property type="match status" value="1"/>
</dbReference>
<evidence type="ECO:0000259" key="4">
    <source>
        <dbReference type="PROSITE" id="PS51034"/>
    </source>
</evidence>
<reference evidence="5 6" key="1">
    <citation type="submission" date="2024-08" db="EMBL/GenBank/DDBJ databases">
        <title>Gnathostoma spinigerum genome.</title>
        <authorList>
            <person name="Gonzalez-Bertolin B."/>
            <person name="Monzon S."/>
            <person name="Zaballos A."/>
            <person name="Jimenez P."/>
            <person name="Dekumyoy P."/>
            <person name="Varona S."/>
            <person name="Cuesta I."/>
            <person name="Sumanam S."/>
            <person name="Adisakwattana P."/>
            <person name="Gasser R.B."/>
            <person name="Hernandez-Gonzalez A."/>
            <person name="Young N.D."/>
            <person name="Perteguer M.J."/>
        </authorList>
    </citation>
    <scope>NUCLEOTIDE SEQUENCE [LARGE SCALE GENOMIC DNA]</scope>
    <source>
        <strain evidence="5">AL3</strain>
        <tissue evidence="5">Liver</tissue>
    </source>
</reference>
<gene>
    <name evidence="5" type="ORF">AB6A40_009297</name>
</gene>
<comment type="caution">
    <text evidence="5">The sequence shown here is derived from an EMBL/GenBank/DDBJ whole genome shotgun (WGS) entry which is preliminary data.</text>
</comment>
<organism evidence="5 6">
    <name type="scientific">Gnathostoma spinigerum</name>
    <dbReference type="NCBI Taxonomy" id="75299"/>
    <lineage>
        <taxon>Eukaryota</taxon>
        <taxon>Metazoa</taxon>
        <taxon>Ecdysozoa</taxon>
        <taxon>Nematoda</taxon>
        <taxon>Chromadorea</taxon>
        <taxon>Rhabditida</taxon>
        <taxon>Spirurina</taxon>
        <taxon>Gnathostomatomorpha</taxon>
        <taxon>Gnathostomatoidea</taxon>
        <taxon>Gnathostomatidae</taxon>
        <taxon>Gnathostoma</taxon>
    </lineage>
</organism>
<dbReference type="InterPro" id="IPR001507">
    <property type="entry name" value="ZP_dom"/>
</dbReference>
<dbReference type="AlphaFoldDB" id="A0ABD6EZL4"/>
<evidence type="ECO:0000313" key="5">
    <source>
        <dbReference type="EMBL" id="MFH4982588.1"/>
    </source>
</evidence>
<evidence type="ECO:0000313" key="6">
    <source>
        <dbReference type="Proteomes" id="UP001608902"/>
    </source>
</evidence>
<evidence type="ECO:0000256" key="2">
    <source>
        <dbReference type="ARBA" id="ARBA00022729"/>
    </source>
</evidence>
<evidence type="ECO:0000256" key="1">
    <source>
        <dbReference type="ARBA" id="ARBA00022460"/>
    </source>
</evidence>
<feature type="signal peptide" evidence="3">
    <location>
        <begin position="1"/>
        <end position="19"/>
    </location>
</feature>
<dbReference type="Pfam" id="PF25057">
    <property type="entry name" value="CUT_N"/>
    <property type="match status" value="1"/>
</dbReference>
<sequence length="199" mass="22662">MMSQIVVFFVLSFQTFIIAKTVDNKLLDTPRVTCGPERIEIRANTEDIYEGAVFVKNWRRTEGCSAIYTYENNSTEPEYSIALKDIARCGLEMRRNPDNQELEIFTVIIFSFHPNFVTASDRSFAVHCIFQQKQMKVATDLDFISDITTRGIISSIAEMPTIGMTIIPGRVPDHKLEPAHSVHVGDQLMFIWYIQSNSG</sequence>
<protein>
    <recommendedName>
        <fullName evidence="4">ZP domain-containing protein</fullName>
    </recommendedName>
</protein>
<accession>A0ABD6EZL4</accession>
<dbReference type="InterPro" id="IPR051962">
    <property type="entry name" value="Cuticlin"/>
</dbReference>
<dbReference type="GO" id="GO:0042302">
    <property type="term" value="F:structural constituent of cuticle"/>
    <property type="evidence" value="ECO:0007669"/>
    <property type="project" value="UniProtKB-KW"/>
</dbReference>
<feature type="domain" description="ZP" evidence="4">
    <location>
        <begin position="33"/>
        <end position="199"/>
    </location>
</feature>
<proteinExistence type="predicted"/>
<dbReference type="PANTHER" id="PTHR22907:SF13">
    <property type="entry name" value="ZP DOMAIN-CONTAINING PROTEIN"/>
    <property type="match status" value="1"/>
</dbReference>
<dbReference type="Proteomes" id="UP001608902">
    <property type="component" value="Unassembled WGS sequence"/>
</dbReference>
<keyword evidence="1" id="KW-0193">Cuticle</keyword>
<dbReference type="PANTHER" id="PTHR22907">
    <property type="entry name" value="GH04558P"/>
    <property type="match status" value="1"/>
</dbReference>